<dbReference type="EMBL" id="JACJTM010000013">
    <property type="protein sequence ID" value="MBD2685132.1"/>
    <property type="molecule type" value="Genomic_DNA"/>
</dbReference>
<protein>
    <submittedName>
        <fullName evidence="1">Uncharacterized protein</fullName>
    </submittedName>
</protein>
<dbReference type="RefSeq" id="WP_190385613.1">
    <property type="nucleotide sequence ID" value="NZ_JACJTM010000013.1"/>
</dbReference>
<accession>A0ABR8IQE6</accession>
<sequence>MTIFPIRWLVSTMIDDWCHVTGFLGGFFDINRFCEGMELWINQKDMDMSDYF</sequence>
<dbReference type="Proteomes" id="UP000660270">
    <property type="component" value="Unassembled WGS sequence"/>
</dbReference>
<evidence type="ECO:0000313" key="1">
    <source>
        <dbReference type="EMBL" id="MBD2685132.1"/>
    </source>
</evidence>
<name>A0ABR8IQE6_APHFL</name>
<proteinExistence type="predicted"/>
<comment type="caution">
    <text evidence="1">The sequence shown here is derived from an EMBL/GenBank/DDBJ whole genome shotgun (WGS) entry which is preliminary data.</text>
</comment>
<dbReference type="GeneID" id="78217740"/>
<keyword evidence="2" id="KW-1185">Reference proteome</keyword>
<gene>
    <name evidence="1" type="ORF">H6G43_07780</name>
</gene>
<evidence type="ECO:0000313" key="2">
    <source>
        <dbReference type="Proteomes" id="UP000660270"/>
    </source>
</evidence>
<organism evidence="1 2">
    <name type="scientific">Aphanizomenon flos-aquae FACHB-1249</name>
    <dbReference type="NCBI Taxonomy" id="2692889"/>
    <lineage>
        <taxon>Bacteria</taxon>
        <taxon>Bacillati</taxon>
        <taxon>Cyanobacteriota</taxon>
        <taxon>Cyanophyceae</taxon>
        <taxon>Nostocales</taxon>
        <taxon>Aphanizomenonaceae</taxon>
        <taxon>Aphanizomenon</taxon>
    </lineage>
</organism>
<reference evidence="1 2" key="1">
    <citation type="journal article" date="2020" name="ISME J.">
        <title>Comparative genomics reveals insights into cyanobacterial evolution and habitat adaptation.</title>
        <authorList>
            <person name="Chen M.Y."/>
            <person name="Teng W.K."/>
            <person name="Zhao L."/>
            <person name="Hu C.X."/>
            <person name="Zhou Y.K."/>
            <person name="Han B.P."/>
            <person name="Song L.R."/>
            <person name="Shu W.S."/>
        </authorList>
    </citation>
    <scope>NUCLEOTIDE SEQUENCE [LARGE SCALE GENOMIC DNA]</scope>
    <source>
        <strain evidence="1 2">FACHB-1249</strain>
    </source>
</reference>